<reference evidence="1" key="1">
    <citation type="submission" date="2020-04" db="EMBL/GenBank/DDBJ databases">
        <authorList>
            <person name="Chiriac C."/>
            <person name="Salcher M."/>
            <person name="Ghai R."/>
            <person name="Kavagutti S V."/>
        </authorList>
    </citation>
    <scope>NUCLEOTIDE SEQUENCE</scope>
</reference>
<protein>
    <submittedName>
        <fullName evidence="1">Uncharacterized protein</fullName>
    </submittedName>
</protein>
<name>A0A6J5P4G9_9CAUD</name>
<proteinExistence type="predicted"/>
<dbReference type="EMBL" id="LR796720">
    <property type="protein sequence ID" value="CAB4162434.1"/>
    <property type="molecule type" value="Genomic_DNA"/>
</dbReference>
<organism evidence="1">
    <name type="scientific">uncultured Caudovirales phage</name>
    <dbReference type="NCBI Taxonomy" id="2100421"/>
    <lineage>
        <taxon>Viruses</taxon>
        <taxon>Duplodnaviria</taxon>
        <taxon>Heunggongvirae</taxon>
        <taxon>Uroviricota</taxon>
        <taxon>Caudoviricetes</taxon>
        <taxon>Peduoviridae</taxon>
        <taxon>Maltschvirus</taxon>
        <taxon>Maltschvirus maltsch</taxon>
    </lineage>
</organism>
<gene>
    <name evidence="1" type="ORF">UFOVP779_41</name>
</gene>
<accession>A0A6J5P4G9</accession>
<evidence type="ECO:0000313" key="1">
    <source>
        <dbReference type="EMBL" id="CAB4162434.1"/>
    </source>
</evidence>
<sequence length="45" mass="4855">MSYILTLVTGLILGCIGGLLIFRNNSAKLQGFEAKAKQTVDSLKK</sequence>